<gene>
    <name evidence="4" type="ORF">SCNU_19020</name>
</gene>
<protein>
    <submittedName>
        <fullName evidence="4">Oxidoreductase</fullName>
    </submittedName>
</protein>
<dbReference type="SUPFAM" id="SSF50475">
    <property type="entry name" value="FMN-binding split barrel"/>
    <property type="match status" value="1"/>
</dbReference>
<comment type="caution">
    <text evidence="4">The sequence shown here is derived from an EMBL/GenBank/DDBJ whole genome shotgun (WGS) entry which is preliminary data.</text>
</comment>
<accession>F1YPE9</accession>
<evidence type="ECO:0000259" key="3">
    <source>
        <dbReference type="SMART" id="SM00903"/>
    </source>
</evidence>
<feature type="domain" description="Flavin reductase like" evidence="3">
    <location>
        <begin position="32"/>
        <end position="178"/>
    </location>
</feature>
<dbReference type="STRING" id="644548.SCNU_19020"/>
<dbReference type="InterPro" id="IPR002563">
    <property type="entry name" value="Flavin_Rdtase-like_dom"/>
</dbReference>
<dbReference type="SMART" id="SM00903">
    <property type="entry name" value="Flavin_Reduct"/>
    <property type="match status" value="1"/>
</dbReference>
<dbReference type="Proteomes" id="UP000035065">
    <property type="component" value="Unassembled WGS sequence"/>
</dbReference>
<evidence type="ECO:0000313" key="5">
    <source>
        <dbReference type="Proteomes" id="UP000035065"/>
    </source>
</evidence>
<evidence type="ECO:0000256" key="1">
    <source>
        <dbReference type="ARBA" id="ARBA00008898"/>
    </source>
</evidence>
<name>F1YPE9_9ACTN</name>
<dbReference type="PANTHER" id="PTHR30466:SF11">
    <property type="entry name" value="FLAVIN-DEPENDENT MONOOXYGENASE, REDUCTASE SUBUNIT HSAB"/>
    <property type="match status" value="1"/>
</dbReference>
<dbReference type="GO" id="GO:0042602">
    <property type="term" value="F:riboflavin reductase (NADPH) activity"/>
    <property type="evidence" value="ECO:0007669"/>
    <property type="project" value="TreeGrafter"/>
</dbReference>
<comment type="similarity">
    <text evidence="1">Belongs to the non-flavoprotein flavin reductase family.</text>
</comment>
<dbReference type="InterPro" id="IPR012349">
    <property type="entry name" value="Split_barrel_FMN-bd"/>
</dbReference>
<reference evidence="4 5" key="1">
    <citation type="journal article" date="2011" name="J. Bacteriol.">
        <title>Draft Genome Sequence of Gordonia neofelifaecis NRRL B-59395, a Cholesterol-Degrading Actinomycete.</title>
        <authorList>
            <person name="Ge F."/>
            <person name="Li W."/>
            <person name="Chen G."/>
            <person name="Liu Y."/>
            <person name="Zhang G."/>
            <person name="Yong B."/>
            <person name="Wang Q."/>
            <person name="Wang N."/>
            <person name="Huang Z."/>
            <person name="Li W."/>
            <person name="Wang J."/>
            <person name="Wu C."/>
            <person name="Xie Q."/>
            <person name="Liu G."/>
        </authorList>
    </citation>
    <scope>NUCLEOTIDE SEQUENCE [LARGE SCALE GENOMIC DNA]</scope>
    <source>
        <strain evidence="4 5">NRRL B-59395</strain>
    </source>
</reference>
<sequence length="180" mass="18628">MQSTVPNNADPADPVAVPSAGVIPSEMLREVMGHFATGVAIITAYDGDEPVGLTCQSVVSVSLEPPLIAFCPAKTSTSWPRLRKSGSVCINVLSGPQGPLCRQFSKSGTDKFAGVAHRPAANGAPLIDEALAHVEATVEAEHDAGDHTIVVCRVTDLAAHAHAVDGGPLLFYRGGFGNFS</sequence>
<dbReference type="eggNOG" id="COG1853">
    <property type="taxonomic scope" value="Bacteria"/>
</dbReference>
<dbReference type="GO" id="GO:0010181">
    <property type="term" value="F:FMN binding"/>
    <property type="evidence" value="ECO:0007669"/>
    <property type="project" value="InterPro"/>
</dbReference>
<dbReference type="EMBL" id="AEUD01000024">
    <property type="protein sequence ID" value="EGD53400.1"/>
    <property type="molecule type" value="Genomic_DNA"/>
</dbReference>
<proteinExistence type="inferred from homology"/>
<keyword evidence="5" id="KW-1185">Reference proteome</keyword>
<dbReference type="Gene3D" id="2.30.110.10">
    <property type="entry name" value="Electron Transport, Fmn-binding Protein, Chain A"/>
    <property type="match status" value="1"/>
</dbReference>
<dbReference type="Pfam" id="PF01613">
    <property type="entry name" value="Flavin_Reduct"/>
    <property type="match status" value="1"/>
</dbReference>
<evidence type="ECO:0000256" key="2">
    <source>
        <dbReference type="ARBA" id="ARBA00023002"/>
    </source>
</evidence>
<dbReference type="RefSeq" id="WP_009680991.1">
    <property type="nucleotide sequence ID" value="NZ_AEUD01000024.1"/>
</dbReference>
<dbReference type="InterPro" id="IPR050268">
    <property type="entry name" value="NADH-dep_flavin_reductase"/>
</dbReference>
<dbReference type="PANTHER" id="PTHR30466">
    <property type="entry name" value="FLAVIN REDUCTASE"/>
    <property type="match status" value="1"/>
</dbReference>
<organism evidence="4 5">
    <name type="scientific">Gordonia neofelifaecis NRRL B-59395</name>
    <dbReference type="NCBI Taxonomy" id="644548"/>
    <lineage>
        <taxon>Bacteria</taxon>
        <taxon>Bacillati</taxon>
        <taxon>Actinomycetota</taxon>
        <taxon>Actinomycetes</taxon>
        <taxon>Mycobacteriales</taxon>
        <taxon>Gordoniaceae</taxon>
        <taxon>Gordonia</taxon>
    </lineage>
</organism>
<keyword evidence="2" id="KW-0560">Oxidoreductase</keyword>
<dbReference type="AlphaFoldDB" id="F1YPE9"/>
<evidence type="ECO:0000313" key="4">
    <source>
        <dbReference type="EMBL" id="EGD53400.1"/>
    </source>
</evidence>